<dbReference type="GO" id="GO:0003723">
    <property type="term" value="F:RNA binding"/>
    <property type="evidence" value="ECO:0007669"/>
    <property type="project" value="InterPro"/>
</dbReference>
<dbReference type="Proteomes" id="UP000514720">
    <property type="component" value="Chromosome"/>
</dbReference>
<organism evidence="2 3">
    <name type="scientific">Candidatus Xianfuyuplasma coldseepsis</name>
    <dbReference type="NCBI Taxonomy" id="2782163"/>
    <lineage>
        <taxon>Bacteria</taxon>
        <taxon>Bacillati</taxon>
        <taxon>Mycoplasmatota</taxon>
        <taxon>Mollicutes</taxon>
        <taxon>Candidatus Izemoplasmatales</taxon>
        <taxon>Candidatus Izemoplasmataceae</taxon>
        <taxon>Candidatus Xianfuyuplasma</taxon>
    </lineage>
</organism>
<evidence type="ECO:0000313" key="2">
    <source>
        <dbReference type="EMBL" id="QMS84918.1"/>
    </source>
</evidence>
<proteinExistence type="predicted"/>
<dbReference type="InterPro" id="IPR005561">
    <property type="entry name" value="ANTAR"/>
</dbReference>
<sequence length="183" mass="21377">MRVAIINGNGHLDKQIERLLNQHGIKGDFVNHLQRNTVKQYDAIILSHRNDVPNKPIFIERLIIEQAIPIIYITNTPSIGQLYNVYHDLFFNLVNEITMEVELPVTIKLVAKYMKEIRRLQSVNDNTKERLETILLTNKAKRVLMNKGLSEEDSHQFIQKKAMDLRVSKRRLVNLIIENKIDI</sequence>
<feature type="domain" description="ANTAR" evidence="1">
    <location>
        <begin position="117"/>
        <end position="177"/>
    </location>
</feature>
<dbReference type="SMART" id="SM01012">
    <property type="entry name" value="ANTAR"/>
    <property type="match status" value="1"/>
</dbReference>
<reference evidence="2 3" key="1">
    <citation type="submission" date="2020-02" db="EMBL/GenBank/DDBJ databases">
        <authorList>
            <person name="Zheng R.K."/>
            <person name="Sun C.M."/>
        </authorList>
    </citation>
    <scope>NUCLEOTIDE SEQUENCE [LARGE SCALE GENOMIC DNA]</scope>
    <source>
        <strain evidence="3">zrk13</strain>
    </source>
</reference>
<dbReference type="InterPro" id="IPR011006">
    <property type="entry name" value="CheY-like_superfamily"/>
</dbReference>
<dbReference type="AlphaFoldDB" id="A0A7L7KT22"/>
<keyword evidence="3" id="KW-1185">Reference proteome</keyword>
<dbReference type="EMBL" id="CP048914">
    <property type="protein sequence ID" value="QMS84918.1"/>
    <property type="molecule type" value="Genomic_DNA"/>
</dbReference>
<evidence type="ECO:0000259" key="1">
    <source>
        <dbReference type="PROSITE" id="PS50921"/>
    </source>
</evidence>
<dbReference type="Pfam" id="PF03861">
    <property type="entry name" value="ANTAR"/>
    <property type="match status" value="1"/>
</dbReference>
<dbReference type="Gene3D" id="1.10.10.10">
    <property type="entry name" value="Winged helix-like DNA-binding domain superfamily/Winged helix DNA-binding domain"/>
    <property type="match status" value="1"/>
</dbReference>
<protein>
    <submittedName>
        <fullName evidence="2">ANTAR domain-containing protein</fullName>
    </submittedName>
</protein>
<evidence type="ECO:0000313" key="3">
    <source>
        <dbReference type="Proteomes" id="UP000514720"/>
    </source>
</evidence>
<dbReference type="KEGG" id="xcl:G4Z02_03830"/>
<dbReference type="RefSeq" id="WP_258878540.1">
    <property type="nucleotide sequence ID" value="NZ_CP048914.1"/>
</dbReference>
<dbReference type="InterPro" id="IPR036388">
    <property type="entry name" value="WH-like_DNA-bd_sf"/>
</dbReference>
<dbReference type="SUPFAM" id="SSF52172">
    <property type="entry name" value="CheY-like"/>
    <property type="match status" value="1"/>
</dbReference>
<name>A0A7L7KT22_9MOLU</name>
<gene>
    <name evidence="2" type="ORF">G4Z02_03830</name>
</gene>
<dbReference type="PROSITE" id="PS50921">
    <property type="entry name" value="ANTAR"/>
    <property type="match status" value="1"/>
</dbReference>
<accession>A0A7L7KT22</accession>